<evidence type="ECO:0000256" key="1">
    <source>
        <dbReference type="SAM" id="MobiDB-lite"/>
    </source>
</evidence>
<proteinExistence type="predicted"/>
<protein>
    <submittedName>
        <fullName evidence="2">Uncharacterized protein</fullName>
    </submittedName>
</protein>
<keyword evidence="3" id="KW-1185">Reference proteome</keyword>
<reference evidence="2" key="3">
    <citation type="submission" date="2022-06" db="UniProtKB">
        <authorList>
            <consortium name="EnsemblPlants"/>
        </authorList>
    </citation>
    <scope>IDENTIFICATION</scope>
</reference>
<feature type="compositionally biased region" description="Gly residues" evidence="1">
    <location>
        <begin position="96"/>
        <end position="121"/>
    </location>
</feature>
<dbReference type="Proteomes" id="UP000015106">
    <property type="component" value="Chromosome 5"/>
</dbReference>
<evidence type="ECO:0000313" key="2">
    <source>
        <dbReference type="EnsemblPlants" id="TuG1812G0500001678.01.T01.cds418966"/>
    </source>
</evidence>
<organism evidence="2 3">
    <name type="scientific">Triticum urartu</name>
    <name type="common">Red wild einkorn</name>
    <name type="synonym">Crithodium urartu</name>
    <dbReference type="NCBI Taxonomy" id="4572"/>
    <lineage>
        <taxon>Eukaryota</taxon>
        <taxon>Viridiplantae</taxon>
        <taxon>Streptophyta</taxon>
        <taxon>Embryophyta</taxon>
        <taxon>Tracheophyta</taxon>
        <taxon>Spermatophyta</taxon>
        <taxon>Magnoliopsida</taxon>
        <taxon>Liliopsida</taxon>
        <taxon>Poales</taxon>
        <taxon>Poaceae</taxon>
        <taxon>BOP clade</taxon>
        <taxon>Pooideae</taxon>
        <taxon>Triticodae</taxon>
        <taxon>Triticeae</taxon>
        <taxon>Triticinae</taxon>
        <taxon>Triticum</taxon>
    </lineage>
</organism>
<sequence length="168" mass="17749">MEVVVACGLRWQPGAPCLPWMDLVVGWSEFHVRHNSPWKGTRDPGSRGWWWHDVTVVDATPVWGGEDRASSAPDGTWWRHDHGKEEELGAGTSLPGSGGTGVGGAGWGWGGVSGARSGLGVGRRRCGKKPSGDGTARPGREEGGSGGGESWQRRREMGCVGGVGEVCF</sequence>
<reference evidence="2" key="2">
    <citation type="submission" date="2018-03" db="EMBL/GenBank/DDBJ databases">
        <title>The Triticum urartu genome reveals the dynamic nature of wheat genome evolution.</title>
        <authorList>
            <person name="Ling H."/>
            <person name="Ma B."/>
            <person name="Shi X."/>
            <person name="Liu H."/>
            <person name="Dong L."/>
            <person name="Sun H."/>
            <person name="Cao Y."/>
            <person name="Gao Q."/>
            <person name="Zheng S."/>
            <person name="Li Y."/>
            <person name="Yu Y."/>
            <person name="Du H."/>
            <person name="Qi M."/>
            <person name="Li Y."/>
            <person name="Yu H."/>
            <person name="Cui Y."/>
            <person name="Wang N."/>
            <person name="Chen C."/>
            <person name="Wu H."/>
            <person name="Zhao Y."/>
            <person name="Zhang J."/>
            <person name="Li Y."/>
            <person name="Zhou W."/>
            <person name="Zhang B."/>
            <person name="Hu W."/>
            <person name="Eijk M."/>
            <person name="Tang J."/>
            <person name="Witsenboer H."/>
            <person name="Zhao S."/>
            <person name="Li Z."/>
            <person name="Zhang A."/>
            <person name="Wang D."/>
            <person name="Liang C."/>
        </authorList>
    </citation>
    <scope>NUCLEOTIDE SEQUENCE [LARGE SCALE GENOMIC DNA]</scope>
    <source>
        <strain evidence="2">cv. G1812</strain>
    </source>
</reference>
<evidence type="ECO:0000313" key="3">
    <source>
        <dbReference type="Proteomes" id="UP000015106"/>
    </source>
</evidence>
<dbReference type="EnsemblPlants" id="TuG1812G0500001678.01.T01">
    <property type="protein sequence ID" value="TuG1812G0500001678.01.T01.cds418966"/>
    <property type="gene ID" value="TuG1812G0500001678.01"/>
</dbReference>
<dbReference type="Gramene" id="TuG1812G0500001678.01.T01">
    <property type="protein sequence ID" value="TuG1812G0500001678.01.T01.cds418966"/>
    <property type="gene ID" value="TuG1812G0500001678.01"/>
</dbReference>
<reference evidence="3" key="1">
    <citation type="journal article" date="2013" name="Nature">
        <title>Draft genome of the wheat A-genome progenitor Triticum urartu.</title>
        <authorList>
            <person name="Ling H.Q."/>
            <person name="Zhao S."/>
            <person name="Liu D."/>
            <person name="Wang J."/>
            <person name="Sun H."/>
            <person name="Zhang C."/>
            <person name="Fan H."/>
            <person name="Li D."/>
            <person name="Dong L."/>
            <person name="Tao Y."/>
            <person name="Gao C."/>
            <person name="Wu H."/>
            <person name="Li Y."/>
            <person name="Cui Y."/>
            <person name="Guo X."/>
            <person name="Zheng S."/>
            <person name="Wang B."/>
            <person name="Yu K."/>
            <person name="Liang Q."/>
            <person name="Yang W."/>
            <person name="Lou X."/>
            <person name="Chen J."/>
            <person name="Feng M."/>
            <person name="Jian J."/>
            <person name="Zhang X."/>
            <person name="Luo G."/>
            <person name="Jiang Y."/>
            <person name="Liu J."/>
            <person name="Wang Z."/>
            <person name="Sha Y."/>
            <person name="Zhang B."/>
            <person name="Wu H."/>
            <person name="Tang D."/>
            <person name="Shen Q."/>
            <person name="Xue P."/>
            <person name="Zou S."/>
            <person name="Wang X."/>
            <person name="Liu X."/>
            <person name="Wang F."/>
            <person name="Yang Y."/>
            <person name="An X."/>
            <person name="Dong Z."/>
            <person name="Zhang K."/>
            <person name="Zhang X."/>
            <person name="Luo M.C."/>
            <person name="Dvorak J."/>
            <person name="Tong Y."/>
            <person name="Wang J."/>
            <person name="Yang H."/>
            <person name="Li Z."/>
            <person name="Wang D."/>
            <person name="Zhang A."/>
            <person name="Wang J."/>
        </authorList>
    </citation>
    <scope>NUCLEOTIDE SEQUENCE</scope>
    <source>
        <strain evidence="3">cv. G1812</strain>
    </source>
</reference>
<dbReference type="AlphaFoldDB" id="A0A8R7UI32"/>
<accession>A0A8R7UI32</accession>
<name>A0A8R7UI32_TRIUA</name>
<feature type="region of interest" description="Disordered" evidence="1">
    <location>
        <begin position="86"/>
        <end position="156"/>
    </location>
</feature>